<dbReference type="OrthoDB" id="6470746at2759"/>
<protein>
    <submittedName>
        <fullName evidence="1">Uncharacterized protein</fullName>
    </submittedName>
</protein>
<keyword evidence="2" id="KW-1185">Reference proteome</keyword>
<accession>A0A8X6I789</accession>
<gene>
    <name evidence="1" type="ORF">NPIL_366231</name>
</gene>
<reference evidence="1" key="1">
    <citation type="submission" date="2020-08" db="EMBL/GenBank/DDBJ databases">
        <title>Multicomponent nature underlies the extraordinary mechanical properties of spider dragline silk.</title>
        <authorList>
            <person name="Kono N."/>
            <person name="Nakamura H."/>
            <person name="Mori M."/>
            <person name="Yoshida Y."/>
            <person name="Ohtoshi R."/>
            <person name="Malay A.D."/>
            <person name="Moran D.A.P."/>
            <person name="Tomita M."/>
            <person name="Numata K."/>
            <person name="Arakawa K."/>
        </authorList>
    </citation>
    <scope>NUCLEOTIDE SEQUENCE</scope>
</reference>
<evidence type="ECO:0000313" key="1">
    <source>
        <dbReference type="EMBL" id="GFS33818.1"/>
    </source>
</evidence>
<organism evidence="1 2">
    <name type="scientific">Nephila pilipes</name>
    <name type="common">Giant wood spider</name>
    <name type="synonym">Nephila maculata</name>
    <dbReference type="NCBI Taxonomy" id="299642"/>
    <lineage>
        <taxon>Eukaryota</taxon>
        <taxon>Metazoa</taxon>
        <taxon>Ecdysozoa</taxon>
        <taxon>Arthropoda</taxon>
        <taxon>Chelicerata</taxon>
        <taxon>Arachnida</taxon>
        <taxon>Araneae</taxon>
        <taxon>Araneomorphae</taxon>
        <taxon>Entelegynae</taxon>
        <taxon>Araneoidea</taxon>
        <taxon>Nephilidae</taxon>
        <taxon>Nephila</taxon>
    </lineage>
</organism>
<feature type="non-terminal residue" evidence="1">
    <location>
        <position position="1"/>
    </location>
</feature>
<evidence type="ECO:0000313" key="2">
    <source>
        <dbReference type="Proteomes" id="UP000887013"/>
    </source>
</evidence>
<dbReference type="Proteomes" id="UP000887013">
    <property type="component" value="Unassembled WGS sequence"/>
</dbReference>
<comment type="caution">
    <text evidence="1">The sequence shown here is derived from an EMBL/GenBank/DDBJ whole genome shotgun (WGS) entry which is preliminary data.</text>
</comment>
<name>A0A8X6I789_NEPPI</name>
<dbReference type="EMBL" id="BMAW01042381">
    <property type="protein sequence ID" value="GFS33818.1"/>
    <property type="molecule type" value="Genomic_DNA"/>
</dbReference>
<sequence>MERGDDAIIISPENNDQISIPALQKDIPELALMKIKRQDFIKAQKDHGDLKTIYEQVLSQTTALNKSYSLVDELLVKNREDKLEVVNAVQTRSQTEAKKKGNDSSKITVMERGDDAIIISPENNDQISIPALQKDIPELALMKIKRQDFIKAQKDHGDLKTIYEQVLSQTTALNKSYSLVDELLVKNREDKLGNIVKLL</sequence>
<dbReference type="AlphaFoldDB" id="A0A8X6I789"/>
<proteinExistence type="predicted"/>